<dbReference type="InterPro" id="IPR029069">
    <property type="entry name" value="HotDog_dom_sf"/>
</dbReference>
<dbReference type="EMBL" id="JBJHQH010000002">
    <property type="protein sequence ID" value="MFK9090491.1"/>
    <property type="molecule type" value="Genomic_DNA"/>
</dbReference>
<gene>
    <name evidence="2" type="ORF">ACJEBI_03190</name>
</gene>
<reference evidence="2 3" key="1">
    <citation type="submission" date="2024-11" db="EMBL/GenBank/DDBJ databases">
        <authorList>
            <person name="Lucas J.A."/>
        </authorList>
    </citation>
    <scope>NUCLEOTIDE SEQUENCE [LARGE SCALE GENOMIC DNA]</scope>
    <source>
        <strain evidence="2 3">Z 5.4</strain>
    </source>
</reference>
<dbReference type="Pfam" id="PF13452">
    <property type="entry name" value="FAS1_DH_region"/>
    <property type="match status" value="1"/>
</dbReference>
<evidence type="ECO:0000313" key="2">
    <source>
        <dbReference type="EMBL" id="MFK9090491.1"/>
    </source>
</evidence>
<evidence type="ECO:0000259" key="1">
    <source>
        <dbReference type="Pfam" id="PF13452"/>
    </source>
</evidence>
<dbReference type="InterPro" id="IPR039569">
    <property type="entry name" value="FAS1-like_DH_region"/>
</dbReference>
<dbReference type="Proteomes" id="UP001623041">
    <property type="component" value="Unassembled WGS sequence"/>
</dbReference>
<comment type="caution">
    <text evidence="2">The sequence shown here is derived from an EMBL/GenBank/DDBJ whole genome shotgun (WGS) entry which is preliminary data.</text>
</comment>
<dbReference type="Gene3D" id="3.10.129.10">
    <property type="entry name" value="Hotdog Thioesterase"/>
    <property type="match status" value="1"/>
</dbReference>
<evidence type="ECO:0000313" key="3">
    <source>
        <dbReference type="Proteomes" id="UP001623041"/>
    </source>
</evidence>
<dbReference type="InterPro" id="IPR016709">
    <property type="entry name" value="HadA-like"/>
</dbReference>
<dbReference type="RefSeq" id="WP_406579182.1">
    <property type="nucleotide sequence ID" value="NZ_JBJHQH010000002.1"/>
</dbReference>
<name>A0ABW8RAM9_9BACI</name>
<protein>
    <submittedName>
        <fullName evidence="2">MaoC family dehydratase N-terminal domain-containing protein</fullName>
    </submittedName>
</protein>
<keyword evidence="3" id="KW-1185">Reference proteome</keyword>
<organism evidence="2 3">
    <name type="scientific">Bacillus salipaludis</name>
    <dbReference type="NCBI Taxonomy" id="2547811"/>
    <lineage>
        <taxon>Bacteria</taxon>
        <taxon>Bacillati</taxon>
        <taxon>Bacillota</taxon>
        <taxon>Bacilli</taxon>
        <taxon>Bacillales</taxon>
        <taxon>Bacillaceae</taxon>
        <taxon>Bacillus</taxon>
    </lineage>
</organism>
<sequence length="142" mass="16120">MIDSLVKGRRSDVFEFEVEKGAIRAFADALGLDNPLYNDEEFAKQQGYNSLVAPPTFPWKFILSMPKPGINVDLIRAVHGGQEFHYERPIVAGDIIRCTIDLVEKFEREGSSGNLTFYIHEIRGEDVNCNLVFRAKTTIIDR</sequence>
<proteinExistence type="predicted"/>
<dbReference type="PIRSF" id="PIRSF018072">
    <property type="entry name" value="UCP018072"/>
    <property type="match status" value="1"/>
</dbReference>
<dbReference type="CDD" id="cd03441">
    <property type="entry name" value="R_hydratase_like"/>
    <property type="match status" value="1"/>
</dbReference>
<dbReference type="SUPFAM" id="SSF54637">
    <property type="entry name" value="Thioesterase/thiol ester dehydrase-isomerase"/>
    <property type="match status" value="1"/>
</dbReference>
<feature type="domain" description="FAS1-like dehydratase" evidence="1">
    <location>
        <begin position="7"/>
        <end position="124"/>
    </location>
</feature>
<accession>A0ABW8RAM9</accession>